<sequence>GQLYAEPGAAAADNLDGQLLPSTIAVTGIVDTNTMGPYELQYAASDTAGNTATVTRSVYVYDGESPIIRLNGPNPLVIAAGGSFTDPGATAFDAQEGDLTSAITVTGSVYANEVG</sequence>
<dbReference type="InterPro" id="IPR032179">
    <property type="entry name" value="Cry22Aa_Ig-like"/>
</dbReference>
<dbReference type="EMBL" id="JAHZIK010003694">
    <property type="protein sequence ID" value="MBW7462210.1"/>
    <property type="molecule type" value="Genomic_DNA"/>
</dbReference>
<evidence type="ECO:0000259" key="1">
    <source>
        <dbReference type="Pfam" id="PF16403"/>
    </source>
</evidence>
<feature type="domain" description="Pesticidal crystal protein Cry22Aa Ig-like" evidence="1">
    <location>
        <begin position="1"/>
        <end position="60"/>
    </location>
</feature>
<proteinExistence type="predicted"/>
<accession>A0ABS7CMS2</accession>
<protein>
    <submittedName>
        <fullName evidence="2">DUF5011 domain-containing protein</fullName>
    </submittedName>
</protein>
<evidence type="ECO:0000313" key="2">
    <source>
        <dbReference type="EMBL" id="MBW7462210.1"/>
    </source>
</evidence>
<name>A0ABS7CMS2_9BACL</name>
<dbReference type="InterPro" id="IPR013783">
    <property type="entry name" value="Ig-like_fold"/>
</dbReference>
<dbReference type="Gene3D" id="2.60.40.10">
    <property type="entry name" value="Immunoglobulins"/>
    <property type="match status" value="2"/>
</dbReference>
<comment type="caution">
    <text evidence="2">The sequence shown here is derived from an EMBL/GenBank/DDBJ whole genome shotgun (WGS) entry which is preliminary data.</text>
</comment>
<dbReference type="Pfam" id="PF16403">
    <property type="entry name" value="Bact_surface_Ig-like"/>
    <property type="match status" value="2"/>
</dbReference>
<organism evidence="2 3">
    <name type="scientific">Paenibacillus sepulcri</name>
    <dbReference type="NCBI Taxonomy" id="359917"/>
    <lineage>
        <taxon>Bacteria</taxon>
        <taxon>Bacillati</taxon>
        <taxon>Bacillota</taxon>
        <taxon>Bacilli</taxon>
        <taxon>Bacillales</taxon>
        <taxon>Paenibacillaceae</taxon>
        <taxon>Paenibacillus</taxon>
    </lineage>
</organism>
<evidence type="ECO:0000313" key="3">
    <source>
        <dbReference type="Proteomes" id="UP001519887"/>
    </source>
</evidence>
<gene>
    <name evidence="2" type="ORF">K0U00_49985</name>
</gene>
<feature type="domain" description="Pesticidal crystal protein Cry22Aa Ig-like" evidence="1">
    <location>
        <begin position="68"/>
        <end position="115"/>
    </location>
</feature>
<feature type="non-terminal residue" evidence="2">
    <location>
        <position position="1"/>
    </location>
</feature>
<keyword evidence="3" id="KW-1185">Reference proteome</keyword>
<dbReference type="Proteomes" id="UP001519887">
    <property type="component" value="Unassembled WGS sequence"/>
</dbReference>
<feature type="non-terminal residue" evidence="2">
    <location>
        <position position="115"/>
    </location>
</feature>
<reference evidence="2 3" key="1">
    <citation type="submission" date="2021-07" db="EMBL/GenBank/DDBJ databases">
        <title>Paenibacillus radiodurans sp. nov., isolated from the southeastern edge of Tengger Desert.</title>
        <authorList>
            <person name="Zhang G."/>
        </authorList>
    </citation>
    <scope>NUCLEOTIDE SEQUENCE [LARGE SCALE GENOMIC DNA]</scope>
    <source>
        <strain evidence="2 3">CCM 7311</strain>
    </source>
</reference>